<protein>
    <submittedName>
        <fullName evidence="2">Suppressor of fused domain protein</fullName>
    </submittedName>
</protein>
<reference evidence="2" key="1">
    <citation type="submission" date="2022-06" db="EMBL/GenBank/DDBJ databases">
        <title>Genome sequencing of Brevibacillus sp. BB3-R1.</title>
        <authorList>
            <person name="Heo J."/>
            <person name="Lee D."/>
            <person name="Won M."/>
            <person name="Han B.-H."/>
            <person name="Hong S.-B."/>
            <person name="Kwon S.-W."/>
        </authorList>
    </citation>
    <scope>NUCLEOTIDE SEQUENCE</scope>
    <source>
        <strain evidence="2">BB3-R1</strain>
    </source>
</reference>
<gene>
    <name evidence="2" type="ORF">NDK47_06180</name>
</gene>
<evidence type="ECO:0000313" key="3">
    <source>
        <dbReference type="Proteomes" id="UP001056500"/>
    </source>
</evidence>
<dbReference type="Proteomes" id="UP001056500">
    <property type="component" value="Chromosome"/>
</dbReference>
<sequence>MKNILLEEFSPVCPIQAIVEEYEDCVYFYLWDHPGEEHASIRSCWVRNYGIAPETLDLDAMGSGLAPMLPREFCAHPDGAEKLDPEELSVVWFEECDAAALLYKGEILSVIPGWAGASADGHSYPAYARDCISESSLCFPLGTPESNALFQRVWSAQRFWQSWEDGDAWTARQQTSLDAVTNALGPIQNYYAIDGGHWPPKALVKIEKGDVTYVLTLGVSLLPQPKVEQYTETPEQLRRFELAFACETSWLAKNEKPMLQYISSQTSLPWSYLTFLARGHTIPCQEISQICERFTAVLLAQPVEAPTVSFPTTDGDPINLLWLVPLTDAERELAMELGSEQLVERAAGKETLIFNGEPKFIR</sequence>
<dbReference type="Pfam" id="PF05076">
    <property type="entry name" value="SUFU"/>
    <property type="match status" value="1"/>
</dbReference>
<dbReference type="InterPro" id="IPR020941">
    <property type="entry name" value="SUFU-like_domain"/>
</dbReference>
<name>A0ABY4WJK1_9BACL</name>
<dbReference type="EMBL" id="CP098755">
    <property type="protein sequence ID" value="USG66884.1"/>
    <property type="molecule type" value="Genomic_DNA"/>
</dbReference>
<keyword evidence="3" id="KW-1185">Reference proteome</keyword>
<organism evidence="2 3">
    <name type="scientific">Brevibacillus ruminantium</name>
    <dbReference type="NCBI Taxonomy" id="2950604"/>
    <lineage>
        <taxon>Bacteria</taxon>
        <taxon>Bacillati</taxon>
        <taxon>Bacillota</taxon>
        <taxon>Bacilli</taxon>
        <taxon>Bacillales</taxon>
        <taxon>Paenibacillaceae</taxon>
        <taxon>Brevibacillus</taxon>
    </lineage>
</organism>
<evidence type="ECO:0000259" key="1">
    <source>
        <dbReference type="Pfam" id="PF05076"/>
    </source>
</evidence>
<feature type="domain" description="Suppressor of fused-like" evidence="1">
    <location>
        <begin position="208"/>
        <end position="355"/>
    </location>
</feature>
<accession>A0ABY4WJK1</accession>
<evidence type="ECO:0000313" key="2">
    <source>
        <dbReference type="EMBL" id="USG66884.1"/>
    </source>
</evidence>
<proteinExistence type="predicted"/>
<dbReference type="RefSeq" id="WP_251873989.1">
    <property type="nucleotide sequence ID" value="NZ_CP098755.1"/>
</dbReference>